<dbReference type="Proteomes" id="UP001152649">
    <property type="component" value="Unassembled WGS sequence"/>
</dbReference>
<feature type="transmembrane region" description="Helical" evidence="2">
    <location>
        <begin position="44"/>
        <end position="64"/>
    </location>
</feature>
<evidence type="ECO:0000256" key="1">
    <source>
        <dbReference type="SAM" id="MobiDB-lite"/>
    </source>
</evidence>
<feature type="region of interest" description="Disordered" evidence="1">
    <location>
        <begin position="1"/>
        <end position="21"/>
    </location>
</feature>
<protein>
    <submittedName>
        <fullName evidence="3">Uncharacterized protein</fullName>
    </submittedName>
</protein>
<dbReference type="OrthoDB" id="615426at2759"/>
<dbReference type="PANTHER" id="PTHR35394">
    <property type="entry name" value="DUF3176 DOMAIN-CONTAINING PROTEIN"/>
    <property type="match status" value="1"/>
</dbReference>
<reference evidence="3" key="1">
    <citation type="submission" date="2021-07" db="EMBL/GenBank/DDBJ databases">
        <authorList>
            <person name="Branca A.L. A."/>
        </authorList>
    </citation>
    <scope>NUCLEOTIDE SEQUENCE</scope>
</reference>
<feature type="compositionally biased region" description="Basic and acidic residues" evidence="1">
    <location>
        <begin position="12"/>
        <end position="21"/>
    </location>
</feature>
<dbReference type="InterPro" id="IPR021514">
    <property type="entry name" value="DUF3176"/>
</dbReference>
<feature type="transmembrane region" description="Helical" evidence="2">
    <location>
        <begin position="76"/>
        <end position="97"/>
    </location>
</feature>
<gene>
    <name evidence="3" type="ORF">PSALAMII_LOCUS9044</name>
</gene>
<evidence type="ECO:0000313" key="4">
    <source>
        <dbReference type="Proteomes" id="UP001152649"/>
    </source>
</evidence>
<proteinExistence type="predicted"/>
<comment type="caution">
    <text evidence="3">The sequence shown here is derived from an EMBL/GenBank/DDBJ whole genome shotgun (WGS) entry which is preliminary data.</text>
</comment>
<dbReference type="EMBL" id="CAJVPG010000431">
    <property type="protein sequence ID" value="CAG8413152.1"/>
    <property type="molecule type" value="Genomic_DNA"/>
</dbReference>
<sequence>MNTETEMTSLNDTHEGDARDSLKKPLDTTKTWKRFWLDTWRWEILAWAFSTACFVGICILLKIYENKQRPQLAYKLTLNAIISVLATGCKSALFLVVGEAVCHLQEFDNASRGPLGSISIILSHRAQSLVSLGAAVTVILLVFEPFMQQVISYPVLPVNITGGLAVAKQLHGALVSPDDLVNLTRTEAWMNSDDLSNDFAAAWIQGLWSSEGFEVAPVCSSGNCTWEEFTSAGICSQCSDMTASAGIECNTPSLDSSFNTTCQIKIPDGDAYSFSVNTSLPDETGIAQFILPSSVFWSVYNYENTGMNTSMAPNITFGMRSPIVAYGYAKVNISIPPHVSSFNSSIISVGKLTVCGLGDCLRNYNVSTRNGQPSIQTGDPEFGMRYIKERHATPGYDPRFHYTAPGDSDFTSCWVPDDQSKADFAYCVPWVNSSLPMFSQSHYSFPQASDNFFFNYQRDGSSPNTGQIIDYFTNRCDNIGFENIMSNVAASFTKLQLEKTKGTFSGTAHSSEVFVKIRWEWMILPGCLVLAGSCFFIATMVVNRKAKMPLWKSSALATLYHGLEKQEEDNLVTAISMQVQAENSKVRLMDSGDGRLVLRKNLKFDAPNLPGPDLTRFESSAHGYTRI</sequence>
<dbReference type="PANTHER" id="PTHR35394:SF5">
    <property type="entry name" value="DUF3176 DOMAIN-CONTAINING PROTEIN"/>
    <property type="match status" value="1"/>
</dbReference>
<keyword evidence="2" id="KW-1133">Transmembrane helix</keyword>
<dbReference type="Pfam" id="PF11374">
    <property type="entry name" value="DUF3176"/>
    <property type="match status" value="1"/>
</dbReference>
<feature type="transmembrane region" description="Helical" evidence="2">
    <location>
        <begin position="521"/>
        <end position="542"/>
    </location>
</feature>
<accession>A0A9W4JUW6</accession>
<evidence type="ECO:0000256" key="2">
    <source>
        <dbReference type="SAM" id="Phobius"/>
    </source>
</evidence>
<evidence type="ECO:0000313" key="3">
    <source>
        <dbReference type="EMBL" id="CAG8413152.1"/>
    </source>
</evidence>
<keyword evidence="2" id="KW-0812">Transmembrane</keyword>
<feature type="compositionally biased region" description="Polar residues" evidence="1">
    <location>
        <begin position="1"/>
        <end position="11"/>
    </location>
</feature>
<dbReference type="AlphaFoldDB" id="A0A9W4JUW6"/>
<organism evidence="3 4">
    <name type="scientific">Penicillium salamii</name>
    <dbReference type="NCBI Taxonomy" id="1612424"/>
    <lineage>
        <taxon>Eukaryota</taxon>
        <taxon>Fungi</taxon>
        <taxon>Dikarya</taxon>
        <taxon>Ascomycota</taxon>
        <taxon>Pezizomycotina</taxon>
        <taxon>Eurotiomycetes</taxon>
        <taxon>Eurotiomycetidae</taxon>
        <taxon>Eurotiales</taxon>
        <taxon>Aspergillaceae</taxon>
        <taxon>Penicillium</taxon>
    </lineage>
</organism>
<name>A0A9W4JUW6_9EURO</name>
<keyword evidence="4" id="KW-1185">Reference proteome</keyword>
<keyword evidence="2" id="KW-0472">Membrane</keyword>